<keyword evidence="2" id="KW-1185">Reference proteome</keyword>
<dbReference type="EMBL" id="JANBUK010000335">
    <property type="protein sequence ID" value="KAJ2790437.1"/>
    <property type="molecule type" value="Genomic_DNA"/>
</dbReference>
<name>A0ACC1KIT6_9FUNG</name>
<evidence type="ECO:0000313" key="2">
    <source>
        <dbReference type="Proteomes" id="UP001140066"/>
    </source>
</evidence>
<evidence type="ECO:0000313" key="1">
    <source>
        <dbReference type="EMBL" id="KAJ2790437.1"/>
    </source>
</evidence>
<reference evidence="1" key="1">
    <citation type="submission" date="2022-07" db="EMBL/GenBank/DDBJ databases">
        <title>Phylogenomic reconstructions and comparative analyses of Kickxellomycotina fungi.</title>
        <authorList>
            <person name="Reynolds N.K."/>
            <person name="Stajich J.E."/>
            <person name="Barry K."/>
            <person name="Grigoriev I.V."/>
            <person name="Crous P."/>
            <person name="Smith M.E."/>
        </authorList>
    </citation>
    <scope>NUCLEOTIDE SEQUENCE</scope>
    <source>
        <strain evidence="1">BCRC 34191</strain>
    </source>
</reference>
<protein>
    <submittedName>
        <fullName evidence="1">Uncharacterized protein</fullName>
    </submittedName>
</protein>
<organism evidence="1 2">
    <name type="scientific">Coemansia linderi</name>
    <dbReference type="NCBI Taxonomy" id="2663919"/>
    <lineage>
        <taxon>Eukaryota</taxon>
        <taxon>Fungi</taxon>
        <taxon>Fungi incertae sedis</taxon>
        <taxon>Zoopagomycota</taxon>
        <taxon>Kickxellomycotina</taxon>
        <taxon>Kickxellomycetes</taxon>
        <taxon>Kickxellales</taxon>
        <taxon>Kickxellaceae</taxon>
        <taxon>Coemansia</taxon>
    </lineage>
</organism>
<sequence length="400" mass="45019">MEAEKAEESRKKLAQQRQQTTRGPAGQSSGAKGSSGMRVTPGARDSLPNRKPLPREDPALPKRPAPQRMSYDELMRIASGQAEPPAKRPAKSQPAPQQPRVSLAQTGAVHATHCRQQSGKRLPKPESSKPQTESTAPRRPQPVGSAGIRHTTKSLPPVARKEPPAAGRSVESRERPRVPPITKRAKDAEPAPRKREPPPPPEPRVRKAPEREIDRFGVCAGSAAKRDPTRSARVEAAPRSNGRREEQTDRRPADSRTQRNGPVGPRPGAPASASTRQRERSPRRRPSPPPARRRDGVRQQGQKRRYDDESDYDSLDDFVVDDEEEGGSRYRVGAIREMFGVRYHDVNDDDDDDDMEVSTRQLMMEERRSAKLGRQEDEEEERRLEEEERARARRRRERNT</sequence>
<gene>
    <name evidence="1" type="ORF">GGI18_001798</name>
</gene>
<accession>A0ACC1KIT6</accession>
<dbReference type="Proteomes" id="UP001140066">
    <property type="component" value="Unassembled WGS sequence"/>
</dbReference>
<comment type="caution">
    <text evidence="1">The sequence shown here is derived from an EMBL/GenBank/DDBJ whole genome shotgun (WGS) entry which is preliminary data.</text>
</comment>
<proteinExistence type="predicted"/>